<accession>A0A6P1T8X4</accession>
<dbReference type="InterPro" id="IPR008993">
    <property type="entry name" value="TIMP-like_OB-fold"/>
</dbReference>
<dbReference type="OrthoDB" id="5739610at2"/>
<evidence type="ECO:0000313" key="1">
    <source>
        <dbReference type="EMBL" id="MBB5210241.1"/>
    </source>
</evidence>
<reference evidence="1 4" key="2">
    <citation type="submission" date="2020-08" db="EMBL/GenBank/DDBJ databases">
        <title>Genomic Encyclopedia of Type Strains, Phase IV (KMG-IV): sequencing the most valuable type-strain genomes for metagenomic binning, comparative biology and taxonomic classification.</title>
        <authorList>
            <person name="Goeker M."/>
        </authorList>
    </citation>
    <scope>NUCLEOTIDE SEQUENCE [LARGE SCALE GENOMIC DNA]</scope>
    <source>
        <strain evidence="1 4">DSM 11525</strain>
    </source>
</reference>
<keyword evidence="3" id="KW-1185">Reference proteome</keyword>
<dbReference type="Proteomes" id="UP000464675">
    <property type="component" value="Chromosome"/>
</dbReference>
<sequence length="199" mass="21478">MAGIVMADMYLRAQARGTAKPGLYFLLLSTLLLLPAEVLHARQDSDISAAALESGRKVVAVESSSEGLAPPGIKPGAVIEKVDDAVYSRIHNSELVARVKITGVHRMVDNALSEPGMVAILGYVYSGVAQKVWKGESSNLIAFRLTLDDCDHKLKRGAQYLIFAESDTRGRLQLSSCEAAIEDAEAASLLVQLDRYYQG</sequence>
<gene>
    <name evidence="2" type="ORF">GTQ55_09825</name>
    <name evidence="1" type="ORF">HNQ53_000429</name>
</gene>
<dbReference type="Proteomes" id="UP000563601">
    <property type="component" value="Unassembled WGS sequence"/>
</dbReference>
<evidence type="ECO:0000313" key="3">
    <source>
        <dbReference type="Proteomes" id="UP000464675"/>
    </source>
</evidence>
<dbReference type="AlphaFoldDB" id="A0A6P1T8X4"/>
<proteinExistence type="predicted"/>
<name>A0A6P1T8X4_9GAMM</name>
<protein>
    <submittedName>
        <fullName evidence="1">Uncharacterized protein</fullName>
    </submittedName>
</protein>
<dbReference type="EMBL" id="JACHHR010000001">
    <property type="protein sequence ID" value="MBB5210241.1"/>
    <property type="molecule type" value="Genomic_DNA"/>
</dbReference>
<evidence type="ECO:0000313" key="2">
    <source>
        <dbReference type="EMBL" id="QHQ39254.1"/>
    </source>
</evidence>
<dbReference type="SUPFAM" id="SSF50242">
    <property type="entry name" value="TIMP-like"/>
    <property type="match status" value="1"/>
</dbReference>
<evidence type="ECO:0000313" key="4">
    <source>
        <dbReference type="Proteomes" id="UP000563601"/>
    </source>
</evidence>
<reference evidence="2 3" key="1">
    <citation type="submission" date="2020-01" db="EMBL/GenBank/DDBJ databases">
        <title>The possibility of degradation of plastic by Microbulbifer hydrolyticus IRE-31.</title>
        <authorList>
            <person name="Liu L."/>
        </authorList>
    </citation>
    <scope>NUCLEOTIDE SEQUENCE [LARGE SCALE GENOMIC DNA]</scope>
    <source>
        <strain evidence="2 3">IRE-31</strain>
    </source>
</reference>
<organism evidence="1 4">
    <name type="scientific">Microbulbifer hydrolyticus</name>
    <dbReference type="NCBI Taxonomy" id="48074"/>
    <lineage>
        <taxon>Bacteria</taxon>
        <taxon>Pseudomonadati</taxon>
        <taxon>Pseudomonadota</taxon>
        <taxon>Gammaproteobacteria</taxon>
        <taxon>Cellvibrionales</taxon>
        <taxon>Microbulbiferaceae</taxon>
        <taxon>Microbulbifer</taxon>
    </lineage>
</organism>
<dbReference type="RefSeq" id="WP_161858576.1">
    <property type="nucleotide sequence ID" value="NZ_CP047491.1"/>
</dbReference>
<dbReference type="Gene3D" id="2.40.50.120">
    <property type="match status" value="1"/>
</dbReference>
<dbReference type="EMBL" id="CP047491">
    <property type="protein sequence ID" value="QHQ39254.1"/>
    <property type="molecule type" value="Genomic_DNA"/>
</dbReference>